<gene>
    <name evidence="3" type="ORF">PRUPE_4G045500</name>
</gene>
<feature type="region of interest" description="Disordered" evidence="1">
    <location>
        <begin position="54"/>
        <end position="98"/>
    </location>
</feature>
<evidence type="ECO:0000313" key="4">
    <source>
        <dbReference type="Proteomes" id="UP000006882"/>
    </source>
</evidence>
<dbReference type="Pfam" id="PF08590">
    <property type="entry name" value="DUF1771"/>
    <property type="match status" value="1"/>
</dbReference>
<name>A0A251PFQ1_PRUPE</name>
<dbReference type="AlphaFoldDB" id="A0A251PFQ1"/>
<protein>
    <recommendedName>
        <fullName evidence="2">DUF1771 domain-containing protein</fullName>
    </recommendedName>
</protein>
<feature type="domain" description="DUF1771" evidence="2">
    <location>
        <begin position="363"/>
        <end position="428"/>
    </location>
</feature>
<dbReference type="PANTHER" id="PTHR47872">
    <property type="entry name" value="NUCLEAR RNA EXPORT FACTOR SDE5-RELATED"/>
    <property type="match status" value="1"/>
</dbReference>
<dbReference type="InterPro" id="IPR013899">
    <property type="entry name" value="DUF1771"/>
</dbReference>
<evidence type="ECO:0000259" key="2">
    <source>
        <dbReference type="SMART" id="SM01162"/>
    </source>
</evidence>
<dbReference type="Proteomes" id="UP000006882">
    <property type="component" value="Chromosome G4"/>
</dbReference>
<dbReference type="STRING" id="3760.A0A251PFQ1"/>
<evidence type="ECO:0000256" key="1">
    <source>
        <dbReference type="SAM" id="MobiDB-lite"/>
    </source>
</evidence>
<dbReference type="InterPro" id="IPR036063">
    <property type="entry name" value="Smr_dom_sf"/>
</dbReference>
<dbReference type="Gene3D" id="3.30.1370.110">
    <property type="match status" value="1"/>
</dbReference>
<dbReference type="Gramene" id="ONI10408">
    <property type="protein sequence ID" value="ONI10408"/>
    <property type="gene ID" value="PRUPE_4G045500"/>
</dbReference>
<feature type="compositionally biased region" description="Basic and acidic residues" evidence="1">
    <location>
        <begin position="61"/>
        <end position="70"/>
    </location>
</feature>
<feature type="region of interest" description="Disordered" evidence="1">
    <location>
        <begin position="231"/>
        <end position="260"/>
    </location>
</feature>
<feature type="compositionally biased region" description="Polar residues" evidence="1">
    <location>
        <begin position="236"/>
        <end position="252"/>
    </location>
</feature>
<evidence type="ECO:0000313" key="3">
    <source>
        <dbReference type="EMBL" id="ONI10408.1"/>
    </source>
</evidence>
<accession>A0A251PFQ1</accession>
<organism evidence="3 4">
    <name type="scientific">Prunus persica</name>
    <name type="common">Peach</name>
    <name type="synonym">Amygdalus persica</name>
    <dbReference type="NCBI Taxonomy" id="3760"/>
    <lineage>
        <taxon>Eukaryota</taxon>
        <taxon>Viridiplantae</taxon>
        <taxon>Streptophyta</taxon>
        <taxon>Embryophyta</taxon>
        <taxon>Tracheophyta</taxon>
        <taxon>Spermatophyta</taxon>
        <taxon>Magnoliopsida</taxon>
        <taxon>eudicotyledons</taxon>
        <taxon>Gunneridae</taxon>
        <taxon>Pentapetalae</taxon>
        <taxon>rosids</taxon>
        <taxon>fabids</taxon>
        <taxon>Rosales</taxon>
        <taxon>Rosaceae</taxon>
        <taxon>Amygdaloideae</taxon>
        <taxon>Amygdaleae</taxon>
        <taxon>Prunus</taxon>
    </lineage>
</organism>
<dbReference type="PANTHER" id="PTHR47872:SF3">
    <property type="entry name" value="NUCLEAR RNA EXPORT FACTOR SDE5 ISOFORM X1"/>
    <property type="match status" value="1"/>
</dbReference>
<proteinExistence type="predicted"/>
<dbReference type="EMBL" id="CM007654">
    <property type="protein sequence ID" value="ONI10408.1"/>
    <property type="molecule type" value="Genomic_DNA"/>
</dbReference>
<dbReference type="SMART" id="SM01162">
    <property type="entry name" value="DUF1771"/>
    <property type="match status" value="1"/>
</dbReference>
<keyword evidence="4" id="KW-1185">Reference proteome</keyword>
<sequence>MEASGLNGASNFDDEKALKGLLEAFGAAFSLDQIASAYCKAGKNAGDAAEALAMSTPNGEAKPRGEEESSRLSLGNSSKKPYLYQANGNSRASKPKYRAVSGGSVSSIIGKHYGKKTPSADGSCNATKPLKLDSEVLPMSETWVEKAESNPSRNDGLHQDMEDFLFTMLGDGFKLERERIREVLDSCGHDMEKSMEKLINLPASTSDKRNGLVARSSDKSAGLYQKSEVSSERKCINSSEGNGDKASNTNGVDFTGQKKERSDLQKEVLAALFSASEKSEERPEELPRRTIKAANRYGAYGQLVVEPPNDFISECKSVVYQQHPKEDGMQPCLYGGNFISLVFFRRAMLGSVCMVNDADDEDDYQVLRKAVKEYRTTMKEYFQAAVEAFSKKDHDRANKLLEQGKFFQEKAREADEESNEMILRTRNVETQGEIVLDLHERSAKEAIRLLKCQISSFSGISSIKCLKVIIDTQEEEISKGSRRRVLVLKLLQEESIKWTEGEKAGTILIQLDNINRKRLTFIKK</sequence>
<reference evidence="3 4" key="1">
    <citation type="journal article" date="2013" name="Nat. Genet.">
        <title>The high-quality draft genome of peach (Prunus persica) identifies unique patterns of genetic diversity, domestication and genome evolution.</title>
        <authorList>
            <consortium name="International Peach Genome Initiative"/>
            <person name="Verde I."/>
            <person name="Abbott A.G."/>
            <person name="Scalabrin S."/>
            <person name="Jung S."/>
            <person name="Shu S."/>
            <person name="Marroni F."/>
            <person name="Zhebentyayeva T."/>
            <person name="Dettori M.T."/>
            <person name="Grimwood J."/>
            <person name="Cattonaro F."/>
            <person name="Zuccolo A."/>
            <person name="Rossini L."/>
            <person name="Jenkins J."/>
            <person name="Vendramin E."/>
            <person name="Meisel L.A."/>
            <person name="Decroocq V."/>
            <person name="Sosinski B."/>
            <person name="Prochnik S."/>
            <person name="Mitros T."/>
            <person name="Policriti A."/>
            <person name="Cipriani G."/>
            <person name="Dondini L."/>
            <person name="Ficklin S."/>
            <person name="Goodstein D.M."/>
            <person name="Xuan P."/>
            <person name="Del Fabbro C."/>
            <person name="Aramini V."/>
            <person name="Copetti D."/>
            <person name="Gonzalez S."/>
            <person name="Horner D.S."/>
            <person name="Falchi R."/>
            <person name="Lucas S."/>
            <person name="Mica E."/>
            <person name="Maldonado J."/>
            <person name="Lazzari B."/>
            <person name="Bielenberg D."/>
            <person name="Pirona R."/>
            <person name="Miculan M."/>
            <person name="Barakat A."/>
            <person name="Testolin R."/>
            <person name="Stella A."/>
            <person name="Tartarini S."/>
            <person name="Tonutti P."/>
            <person name="Arus P."/>
            <person name="Orellana A."/>
            <person name="Wells C."/>
            <person name="Main D."/>
            <person name="Vizzotto G."/>
            <person name="Silva H."/>
            <person name="Salamini F."/>
            <person name="Schmutz J."/>
            <person name="Morgante M."/>
            <person name="Rokhsar D.S."/>
        </authorList>
    </citation>
    <scope>NUCLEOTIDE SEQUENCE [LARGE SCALE GENOMIC DNA]</scope>
    <source>
        <strain evidence="4">cv. Nemared</strain>
    </source>
</reference>